<evidence type="ECO:0000313" key="2">
    <source>
        <dbReference type="Proteomes" id="UP000541109"/>
    </source>
</evidence>
<dbReference type="AlphaFoldDB" id="A0A839A9A5"/>
<keyword evidence="2" id="KW-1185">Reference proteome</keyword>
<comment type="caution">
    <text evidence="1">The sequence shown here is derived from an EMBL/GenBank/DDBJ whole genome shotgun (WGS) entry which is preliminary data.</text>
</comment>
<protein>
    <submittedName>
        <fullName evidence="1">Uncharacterized protein</fullName>
    </submittedName>
</protein>
<name>A0A839A9A5_9HYPH</name>
<sequence length="96" mass="10832">MAAIGSSSGFGYRKLYATSSRQKTTVYQDLQQRRLKRQQAEKRLQRLQVLSSGITNVNAALNDGQNSILYNRIIARIKAEAEARFKKARTSLDISI</sequence>
<dbReference type="Proteomes" id="UP000541109">
    <property type="component" value="Unassembled WGS sequence"/>
</dbReference>
<accession>A0A839A9A5</accession>
<proteinExistence type="predicted"/>
<dbReference type="RefSeq" id="WP_182161439.1">
    <property type="nucleotide sequence ID" value="NZ_JACFXV010000029.1"/>
</dbReference>
<reference evidence="1 2" key="1">
    <citation type="submission" date="2020-07" db="EMBL/GenBank/DDBJ databases">
        <title>Stappia sp., F7233, whole genome shotgun sequencing project.</title>
        <authorList>
            <person name="Jiang S."/>
            <person name="Liu Z.W."/>
            <person name="Du Z.J."/>
        </authorList>
    </citation>
    <scope>NUCLEOTIDE SEQUENCE [LARGE SCALE GENOMIC DNA]</scope>
    <source>
        <strain evidence="1 2">F7233</strain>
    </source>
</reference>
<gene>
    <name evidence="1" type="ORF">H2509_01095</name>
</gene>
<organism evidence="1 2">
    <name type="scientific">Stappia albiluteola</name>
    <dbReference type="NCBI Taxonomy" id="2758565"/>
    <lineage>
        <taxon>Bacteria</taxon>
        <taxon>Pseudomonadati</taxon>
        <taxon>Pseudomonadota</taxon>
        <taxon>Alphaproteobacteria</taxon>
        <taxon>Hyphomicrobiales</taxon>
        <taxon>Stappiaceae</taxon>
        <taxon>Stappia</taxon>
    </lineage>
</organism>
<evidence type="ECO:0000313" key="1">
    <source>
        <dbReference type="EMBL" id="MBA5775715.1"/>
    </source>
</evidence>
<dbReference type="EMBL" id="JACFXV010000029">
    <property type="protein sequence ID" value="MBA5775715.1"/>
    <property type="molecule type" value="Genomic_DNA"/>
</dbReference>